<dbReference type="Pfam" id="PF08447">
    <property type="entry name" value="PAS_3"/>
    <property type="match status" value="2"/>
</dbReference>
<dbReference type="PANTHER" id="PTHR45339:SF1">
    <property type="entry name" value="HYBRID SIGNAL TRANSDUCTION HISTIDINE KINASE J"/>
    <property type="match status" value="1"/>
</dbReference>
<dbReference type="Pfam" id="PF02518">
    <property type="entry name" value="HATPase_c"/>
    <property type="match status" value="1"/>
</dbReference>
<evidence type="ECO:0000256" key="3">
    <source>
        <dbReference type="ARBA" id="ARBA00012438"/>
    </source>
</evidence>
<evidence type="ECO:0000259" key="21">
    <source>
        <dbReference type="PROSITE" id="PS50113"/>
    </source>
</evidence>
<dbReference type="Gene3D" id="3.30.450.20">
    <property type="entry name" value="PAS domain"/>
    <property type="match status" value="3"/>
</dbReference>
<dbReference type="Gene3D" id="2.10.70.100">
    <property type="match status" value="2"/>
</dbReference>
<evidence type="ECO:0000313" key="24">
    <source>
        <dbReference type="Proteomes" id="UP000600774"/>
    </source>
</evidence>
<dbReference type="FunFam" id="1.10.287.130:FF:000002">
    <property type="entry name" value="Two-component osmosensing histidine kinase"/>
    <property type="match status" value="1"/>
</dbReference>
<evidence type="ECO:0000256" key="2">
    <source>
        <dbReference type="ARBA" id="ARBA00004429"/>
    </source>
</evidence>
<dbReference type="Gene3D" id="3.30.565.10">
    <property type="entry name" value="Histidine kinase-like ATPase, C-terminal domain"/>
    <property type="match status" value="1"/>
</dbReference>
<keyword evidence="11" id="KW-0418">Kinase</keyword>
<dbReference type="Pfam" id="PF01627">
    <property type="entry name" value="Hpt"/>
    <property type="match status" value="1"/>
</dbReference>
<keyword evidence="8" id="KW-0812">Transmembrane</keyword>
<dbReference type="InterPro" id="IPR003594">
    <property type="entry name" value="HATPase_dom"/>
</dbReference>
<proteinExistence type="predicted"/>
<dbReference type="RefSeq" id="WP_011022007.1">
    <property type="nucleotide sequence ID" value="NZ_DUJU01000196.1"/>
</dbReference>
<feature type="domain" description="PAC" evidence="21">
    <location>
        <begin position="381"/>
        <end position="433"/>
    </location>
</feature>
<keyword evidence="12" id="KW-0067">ATP-binding</keyword>
<evidence type="ECO:0000256" key="7">
    <source>
        <dbReference type="ARBA" id="ARBA00022679"/>
    </source>
</evidence>
<dbReference type="InterPro" id="IPR036641">
    <property type="entry name" value="HPT_dom_sf"/>
</dbReference>
<evidence type="ECO:0000256" key="4">
    <source>
        <dbReference type="ARBA" id="ARBA00022475"/>
    </source>
</evidence>
<dbReference type="PROSITE" id="PS50113">
    <property type="entry name" value="PAC"/>
    <property type="match status" value="3"/>
</dbReference>
<dbReference type="NCBIfam" id="TIGR00229">
    <property type="entry name" value="sensory_box"/>
    <property type="match status" value="3"/>
</dbReference>
<dbReference type="InterPro" id="IPR013655">
    <property type="entry name" value="PAS_fold_3"/>
</dbReference>
<dbReference type="Gene3D" id="1.10.287.130">
    <property type="match status" value="1"/>
</dbReference>
<name>A0A832SM51_9EURY</name>
<evidence type="ECO:0000256" key="5">
    <source>
        <dbReference type="ARBA" id="ARBA00022519"/>
    </source>
</evidence>
<dbReference type="SMART" id="SM00086">
    <property type="entry name" value="PAC"/>
    <property type="match status" value="3"/>
</dbReference>
<dbReference type="InterPro" id="IPR000014">
    <property type="entry name" value="PAS"/>
</dbReference>
<feature type="modified residue" description="4-aspartylphosphate" evidence="17">
    <location>
        <position position="771"/>
    </location>
</feature>
<dbReference type="SMART" id="SM00448">
    <property type="entry name" value="REC"/>
    <property type="match status" value="1"/>
</dbReference>
<dbReference type="Pfam" id="PF00072">
    <property type="entry name" value="Response_reg"/>
    <property type="match status" value="1"/>
</dbReference>
<evidence type="ECO:0000259" key="20">
    <source>
        <dbReference type="PROSITE" id="PS50112"/>
    </source>
</evidence>
<dbReference type="CDD" id="cd00130">
    <property type="entry name" value="PAS"/>
    <property type="match status" value="3"/>
</dbReference>
<evidence type="ECO:0000256" key="13">
    <source>
        <dbReference type="ARBA" id="ARBA00022989"/>
    </source>
</evidence>
<dbReference type="Pfam" id="PF13426">
    <property type="entry name" value="PAS_9"/>
    <property type="match status" value="1"/>
</dbReference>
<dbReference type="SUPFAM" id="SSF47384">
    <property type="entry name" value="Homodimeric domain of signal transducing histidine kinase"/>
    <property type="match status" value="1"/>
</dbReference>
<dbReference type="FunFam" id="3.30.565.10:FF:000010">
    <property type="entry name" value="Sensor histidine kinase RcsC"/>
    <property type="match status" value="1"/>
</dbReference>
<reference evidence="23" key="1">
    <citation type="journal article" date="2020" name="bioRxiv">
        <title>A rank-normalized archaeal taxonomy based on genome phylogeny resolves widespread incomplete and uneven classifications.</title>
        <authorList>
            <person name="Rinke C."/>
            <person name="Chuvochina M."/>
            <person name="Mussig A.J."/>
            <person name="Chaumeil P.-A."/>
            <person name="Waite D.W."/>
            <person name="Whitman W.B."/>
            <person name="Parks D.H."/>
            <person name="Hugenholtz P."/>
        </authorList>
    </citation>
    <scope>NUCLEOTIDE SEQUENCE</scope>
    <source>
        <strain evidence="23">UBA8876</strain>
    </source>
</reference>
<organism evidence="23 24">
    <name type="scientific">Methanosarcina acetivorans</name>
    <dbReference type="NCBI Taxonomy" id="2214"/>
    <lineage>
        <taxon>Archaea</taxon>
        <taxon>Methanobacteriati</taxon>
        <taxon>Methanobacteriota</taxon>
        <taxon>Stenosarchaea group</taxon>
        <taxon>Methanomicrobia</taxon>
        <taxon>Methanosarcinales</taxon>
        <taxon>Methanosarcinaceae</taxon>
        <taxon>Methanosarcina</taxon>
    </lineage>
</organism>
<dbReference type="PROSITE" id="PS50894">
    <property type="entry name" value="HPT"/>
    <property type="match status" value="1"/>
</dbReference>
<feature type="domain" description="PAS" evidence="20">
    <location>
        <begin position="174"/>
        <end position="250"/>
    </location>
</feature>
<keyword evidence="6 17" id="KW-0597">Phosphoprotein</keyword>
<evidence type="ECO:0000259" key="19">
    <source>
        <dbReference type="PROSITE" id="PS50110"/>
    </source>
</evidence>
<dbReference type="PROSITE" id="PS50109">
    <property type="entry name" value="HIS_KIN"/>
    <property type="match status" value="1"/>
</dbReference>
<dbReference type="InterPro" id="IPR036097">
    <property type="entry name" value="HisK_dim/P_sf"/>
</dbReference>
<keyword evidence="7" id="KW-0808">Transferase</keyword>
<dbReference type="EC" id="2.7.13.3" evidence="3"/>
<dbReference type="InterPro" id="IPR008207">
    <property type="entry name" value="Sig_transdc_His_kin_Hpt_dom"/>
</dbReference>
<dbReference type="SUPFAM" id="SSF55874">
    <property type="entry name" value="ATPase domain of HSP90 chaperone/DNA topoisomerase II/histidine kinase"/>
    <property type="match status" value="1"/>
</dbReference>
<dbReference type="PROSITE" id="PS50112">
    <property type="entry name" value="PAS"/>
    <property type="match status" value="1"/>
</dbReference>
<evidence type="ECO:0000256" key="9">
    <source>
        <dbReference type="ARBA" id="ARBA00022737"/>
    </source>
</evidence>
<evidence type="ECO:0000256" key="8">
    <source>
        <dbReference type="ARBA" id="ARBA00022692"/>
    </source>
</evidence>
<evidence type="ECO:0000256" key="1">
    <source>
        <dbReference type="ARBA" id="ARBA00000085"/>
    </source>
</evidence>
<dbReference type="InterPro" id="IPR004358">
    <property type="entry name" value="Sig_transdc_His_kin-like_C"/>
</dbReference>
<keyword evidence="15" id="KW-0472">Membrane</keyword>
<evidence type="ECO:0000313" key="23">
    <source>
        <dbReference type="EMBL" id="HIH95787.1"/>
    </source>
</evidence>
<dbReference type="GeneID" id="1473902"/>
<feature type="domain" description="HPt" evidence="22">
    <location>
        <begin position="901"/>
        <end position="994"/>
    </location>
</feature>
<evidence type="ECO:0000256" key="15">
    <source>
        <dbReference type="ARBA" id="ARBA00023136"/>
    </source>
</evidence>
<dbReference type="FunFam" id="3.30.450.20:FF:000088">
    <property type="entry name" value="Sensory transduction histidine kinase"/>
    <property type="match status" value="1"/>
</dbReference>
<evidence type="ECO:0000259" key="18">
    <source>
        <dbReference type="PROSITE" id="PS50109"/>
    </source>
</evidence>
<dbReference type="Gene3D" id="1.20.120.160">
    <property type="entry name" value="HPT domain"/>
    <property type="match status" value="1"/>
</dbReference>
<dbReference type="InterPro" id="IPR036890">
    <property type="entry name" value="HATPase_C_sf"/>
</dbReference>
<dbReference type="InterPro" id="IPR011006">
    <property type="entry name" value="CheY-like_superfamily"/>
</dbReference>
<dbReference type="SUPFAM" id="SSF52172">
    <property type="entry name" value="CheY-like"/>
    <property type="match status" value="1"/>
</dbReference>
<dbReference type="InterPro" id="IPR001610">
    <property type="entry name" value="PAC"/>
</dbReference>
<dbReference type="SMART" id="SM00091">
    <property type="entry name" value="PAS"/>
    <property type="match status" value="3"/>
</dbReference>
<dbReference type="Proteomes" id="UP000600774">
    <property type="component" value="Unassembled WGS sequence"/>
</dbReference>
<comment type="subcellular location">
    <subcellularLocation>
        <location evidence="2">Cell inner membrane</location>
        <topology evidence="2">Multi-pass membrane protein</topology>
    </subcellularLocation>
</comment>
<accession>A0A832SM51</accession>
<evidence type="ECO:0000256" key="6">
    <source>
        <dbReference type="ARBA" id="ARBA00022553"/>
    </source>
</evidence>
<dbReference type="FunFam" id="2.10.70.100:FF:000001">
    <property type="entry name" value="Sensory transduction histidine kinase"/>
    <property type="match status" value="2"/>
</dbReference>
<evidence type="ECO:0000256" key="11">
    <source>
        <dbReference type="ARBA" id="ARBA00022777"/>
    </source>
</evidence>
<feature type="domain" description="PAC" evidence="21">
    <location>
        <begin position="254"/>
        <end position="306"/>
    </location>
</feature>
<evidence type="ECO:0000256" key="14">
    <source>
        <dbReference type="ARBA" id="ARBA00023012"/>
    </source>
</evidence>
<dbReference type="InterPro" id="IPR005467">
    <property type="entry name" value="His_kinase_dom"/>
</dbReference>
<dbReference type="InterPro" id="IPR000700">
    <property type="entry name" value="PAS-assoc_C"/>
</dbReference>
<keyword evidence="10" id="KW-0547">Nucleotide-binding</keyword>
<comment type="catalytic activity">
    <reaction evidence="1">
        <text>ATP + protein L-histidine = ADP + protein N-phospho-L-histidine.</text>
        <dbReference type="EC" id="2.7.13.3"/>
    </reaction>
</comment>
<feature type="modified residue" description="Phosphohistidine" evidence="16">
    <location>
        <position position="940"/>
    </location>
</feature>
<dbReference type="GO" id="GO:0000155">
    <property type="term" value="F:phosphorelay sensor kinase activity"/>
    <property type="evidence" value="ECO:0007669"/>
    <property type="project" value="InterPro"/>
</dbReference>
<feature type="domain" description="PAC" evidence="21">
    <location>
        <begin position="114"/>
        <end position="166"/>
    </location>
</feature>
<dbReference type="PRINTS" id="PR00344">
    <property type="entry name" value="BCTRLSENSOR"/>
</dbReference>
<keyword evidence="9" id="KW-0677">Repeat</keyword>
<protein>
    <recommendedName>
        <fullName evidence="3">histidine kinase</fullName>
        <ecNumber evidence="3">2.7.13.3</ecNumber>
    </recommendedName>
</protein>
<dbReference type="CDD" id="cd16922">
    <property type="entry name" value="HATPase_EvgS-ArcB-TorS-like"/>
    <property type="match status" value="1"/>
</dbReference>
<dbReference type="Pfam" id="PF00512">
    <property type="entry name" value="HisKA"/>
    <property type="match status" value="1"/>
</dbReference>
<evidence type="ECO:0000256" key="10">
    <source>
        <dbReference type="ARBA" id="ARBA00022741"/>
    </source>
</evidence>
<dbReference type="AlphaFoldDB" id="A0A832SM51"/>
<dbReference type="Gene3D" id="3.40.50.2300">
    <property type="match status" value="1"/>
</dbReference>
<dbReference type="InterPro" id="IPR035965">
    <property type="entry name" value="PAS-like_dom_sf"/>
</dbReference>
<evidence type="ECO:0000256" key="12">
    <source>
        <dbReference type="ARBA" id="ARBA00022840"/>
    </source>
</evidence>
<sequence>MCGLKKRLFIDCYEGESIEEIRGKKRADREETEVQEKSHLEEKLVRLEWQADSAVTGLITMDFDGTLSYVNPFFVRMWGYGSAEEPPGRQVSELWASPAEFLQAERECREKGEWIGELQARRRDGTFFYVHTSLSLIRNREGLPLGISGSFVDITRLKQVEEELRNRTLELSEAKARLDLALEATEMGTWDWDVLTNGMTWDDNLFRLVGISREEFLQTHDSLLELSNRILSPEDNRRMLEVMQAVADGKTDSYEFEHDVLRPDGTVRHFLVKGRAHRDSEGKLLRVTGTTTDITDQKIAEDALRRSEANLARSQAMAHLGSYSFDAHTGEIYWSEELKTIWDYDPGPNYSFETVISRIHPEDRKRILEALKNAGQGKHPFNSEYGILKPDGSIRYVHDQGEISLDGNGVPVRMFGTLQDITHRKLMEEQLLKAKEAAESANKAKGDFLANMSHEIRTPMNAVLGMLEMLLETSLTDEQREYLQLAHASAESLLSIIDDVLDFSKIEQNKLELEQISFELESLISHIINLLSGKAGSKGLKLAFHIEKDLPSTFIGDPVRLKQVLFNILGNAIKFTKKGEIALSVEVYMPSERNSGLSNSDFPEEVALLFKVKDTGIGIPPEKLSQIFDPFIQADASVTREYGGTGLGLAISSQLVELMEGRIWVESEVGKGCTFYFTVRVKRGESSENYGQGNNIPEESLLVCMEAKESYGNGITSGESLNVLFAEDHPINQKLILGLLEKKGHKLTLVTSGKDALDALSRRDFDAVLMDIQMPGMDGLEATRRIRDPSSGVRRHNIPIIAFTARALKEDREKCFEAGMNYYISKPLKKEKLLNILEDIRVGKNTREKTARERTVQDRIVQEKNIQERAATPLDLESIAFDFPEDQVFNLEEVLERTEGDEVLLKEMVKIFLGMAPELLDSINSALRKGEAEALRENAHILKSAAGSIGANRVFRVAYYLEQVGRRDRMELASDKFEEIKARFKELEPVLVRYLEKQIC</sequence>
<dbReference type="GO" id="GO:0005524">
    <property type="term" value="F:ATP binding"/>
    <property type="evidence" value="ECO:0007669"/>
    <property type="project" value="UniProtKB-KW"/>
</dbReference>
<dbReference type="SUPFAM" id="SSF55785">
    <property type="entry name" value="PYP-like sensor domain (PAS domain)"/>
    <property type="match status" value="3"/>
</dbReference>
<keyword evidence="5" id="KW-0997">Cell inner membrane</keyword>
<keyword evidence="14" id="KW-0902">Two-component regulatory system</keyword>
<dbReference type="PROSITE" id="PS50110">
    <property type="entry name" value="RESPONSE_REGULATORY"/>
    <property type="match status" value="1"/>
</dbReference>
<dbReference type="PANTHER" id="PTHR45339">
    <property type="entry name" value="HYBRID SIGNAL TRANSDUCTION HISTIDINE KINASE J"/>
    <property type="match status" value="1"/>
</dbReference>
<dbReference type="InterPro" id="IPR003661">
    <property type="entry name" value="HisK_dim/P_dom"/>
</dbReference>
<evidence type="ECO:0000256" key="17">
    <source>
        <dbReference type="PROSITE-ProRule" id="PRU00169"/>
    </source>
</evidence>
<keyword evidence="13" id="KW-1133">Transmembrane helix</keyword>
<dbReference type="SUPFAM" id="SSF47226">
    <property type="entry name" value="Histidine-containing phosphotransfer domain, HPT domain"/>
    <property type="match status" value="1"/>
</dbReference>
<feature type="domain" description="Response regulatory" evidence="19">
    <location>
        <begin position="722"/>
        <end position="841"/>
    </location>
</feature>
<dbReference type="SMART" id="SM00388">
    <property type="entry name" value="HisKA"/>
    <property type="match status" value="1"/>
</dbReference>
<dbReference type="FunFam" id="1.20.120.160:FF:000025">
    <property type="entry name" value="Sensory transduction histidine kinase"/>
    <property type="match status" value="1"/>
</dbReference>
<dbReference type="CDD" id="cd00082">
    <property type="entry name" value="HisKA"/>
    <property type="match status" value="1"/>
</dbReference>
<dbReference type="CDD" id="cd17546">
    <property type="entry name" value="REC_hyHK_CKI1_RcsC-like"/>
    <property type="match status" value="1"/>
</dbReference>
<dbReference type="GO" id="GO:0005886">
    <property type="term" value="C:plasma membrane"/>
    <property type="evidence" value="ECO:0007669"/>
    <property type="project" value="UniProtKB-SubCell"/>
</dbReference>
<dbReference type="InterPro" id="IPR001789">
    <property type="entry name" value="Sig_transdc_resp-reg_receiver"/>
</dbReference>
<dbReference type="EMBL" id="DUJU01000196">
    <property type="protein sequence ID" value="HIH95787.1"/>
    <property type="molecule type" value="Genomic_DNA"/>
</dbReference>
<dbReference type="SMART" id="SM00073">
    <property type="entry name" value="HPT"/>
    <property type="match status" value="1"/>
</dbReference>
<dbReference type="SMART" id="SM00387">
    <property type="entry name" value="HATPase_c"/>
    <property type="match status" value="1"/>
</dbReference>
<comment type="caution">
    <text evidence="23">The sequence shown here is derived from an EMBL/GenBank/DDBJ whole genome shotgun (WGS) entry which is preliminary data.</text>
</comment>
<keyword evidence="4" id="KW-1003">Cell membrane</keyword>
<feature type="domain" description="Histidine kinase" evidence="18">
    <location>
        <begin position="451"/>
        <end position="683"/>
    </location>
</feature>
<gene>
    <name evidence="23" type="ORF">HA338_17870</name>
</gene>
<evidence type="ECO:0000259" key="22">
    <source>
        <dbReference type="PROSITE" id="PS50894"/>
    </source>
</evidence>
<evidence type="ECO:0000256" key="16">
    <source>
        <dbReference type="PROSITE-ProRule" id="PRU00110"/>
    </source>
</evidence>